<comment type="caution">
    <text evidence="3">The sequence shown here is derived from an EMBL/GenBank/DDBJ whole genome shotgun (WGS) entry which is preliminary data.</text>
</comment>
<evidence type="ECO:0000256" key="1">
    <source>
        <dbReference type="SAM" id="Phobius"/>
    </source>
</evidence>
<dbReference type="Proteomes" id="UP001152320">
    <property type="component" value="Chromosome 1"/>
</dbReference>
<organism evidence="3 4">
    <name type="scientific">Holothuria leucospilota</name>
    <name type="common">Black long sea cucumber</name>
    <name type="synonym">Mertensiothuria leucospilota</name>
    <dbReference type="NCBI Taxonomy" id="206669"/>
    <lineage>
        <taxon>Eukaryota</taxon>
        <taxon>Metazoa</taxon>
        <taxon>Echinodermata</taxon>
        <taxon>Eleutherozoa</taxon>
        <taxon>Echinozoa</taxon>
        <taxon>Holothuroidea</taxon>
        <taxon>Aspidochirotacea</taxon>
        <taxon>Aspidochirotida</taxon>
        <taxon>Holothuriidae</taxon>
        <taxon>Holothuria</taxon>
    </lineage>
</organism>
<feature type="transmembrane region" description="Helical" evidence="1">
    <location>
        <begin position="573"/>
        <end position="592"/>
    </location>
</feature>
<accession>A0A9Q1HGY9</accession>
<evidence type="ECO:0000313" key="3">
    <source>
        <dbReference type="EMBL" id="KAJ8049527.1"/>
    </source>
</evidence>
<reference evidence="3" key="1">
    <citation type="submission" date="2021-10" db="EMBL/GenBank/DDBJ databases">
        <title>Tropical sea cucumber genome reveals ecological adaptation and Cuvierian tubules defense mechanism.</title>
        <authorList>
            <person name="Chen T."/>
        </authorList>
    </citation>
    <scope>NUCLEOTIDE SEQUENCE</scope>
    <source>
        <strain evidence="3">Nanhai2018</strain>
        <tissue evidence="3">Muscle</tissue>
    </source>
</reference>
<proteinExistence type="predicted"/>
<dbReference type="OrthoDB" id="5964538at2759"/>
<keyword evidence="1" id="KW-1133">Transmembrane helix</keyword>
<feature type="transmembrane region" description="Helical" evidence="1">
    <location>
        <begin position="229"/>
        <end position="252"/>
    </location>
</feature>
<dbReference type="PANTHER" id="PTHR11319">
    <property type="entry name" value="G PROTEIN-COUPLED RECEPTOR-RELATED"/>
    <property type="match status" value="1"/>
</dbReference>
<evidence type="ECO:0000313" key="4">
    <source>
        <dbReference type="Proteomes" id="UP001152320"/>
    </source>
</evidence>
<keyword evidence="1" id="KW-0472">Membrane</keyword>
<dbReference type="Pfam" id="PF06011">
    <property type="entry name" value="TRP"/>
    <property type="match status" value="1"/>
</dbReference>
<dbReference type="InterPro" id="IPR010308">
    <property type="entry name" value="TRP_C"/>
</dbReference>
<dbReference type="PANTHER" id="PTHR11319:SF35">
    <property type="entry name" value="OUTER MEMBRANE PROTEIN PMPC-RELATED"/>
    <property type="match status" value="1"/>
</dbReference>
<name>A0A9Q1HGY9_HOLLE</name>
<feature type="transmembrane region" description="Helical" evidence="1">
    <location>
        <begin position="378"/>
        <end position="402"/>
    </location>
</feature>
<keyword evidence="1" id="KW-0812">Transmembrane</keyword>
<feature type="transmembrane region" description="Helical" evidence="1">
    <location>
        <begin position="295"/>
        <end position="314"/>
    </location>
</feature>
<feature type="transmembrane region" description="Helical" evidence="1">
    <location>
        <begin position="441"/>
        <end position="462"/>
    </location>
</feature>
<gene>
    <name evidence="3" type="ORF">HOLleu_02311</name>
</gene>
<dbReference type="EMBL" id="JAIZAY010000001">
    <property type="protein sequence ID" value="KAJ8049527.1"/>
    <property type="molecule type" value="Genomic_DNA"/>
</dbReference>
<feature type="transmembrane region" description="Helical" evidence="1">
    <location>
        <begin position="335"/>
        <end position="358"/>
    </location>
</feature>
<feature type="domain" description="TRP C-terminal" evidence="2">
    <location>
        <begin position="324"/>
        <end position="627"/>
    </location>
</feature>
<evidence type="ECO:0000259" key="2">
    <source>
        <dbReference type="Pfam" id="PF06011"/>
    </source>
</evidence>
<sequence>MKREGFRCYIRPTANNAGPLTYVCAPCPRGSFGKAGKCVSCFRGGYYQNEVGVSAHYDKEVCKRYPDGTFVKNGSGKSIIECTVCPDGTYKQFHAGFRGCFCLQDYARTDRFGPCSVCLEKGVNCSGKDYKSLQPGFYWNWNFPGGNLTEYDKFVENLNTEDFLFDSHTSYRGEIPRAFKCPRRESCSNDHSTAETKCSKGYKGWLCSKCDRNYYPVMSNCLPCPEKDWLFIEISLSVVTLVVFSVCLYCYYKREKRQSGNARSIIDVIMSRGKIALGFYQVVGEFFSSLHEVNWTNSLTFIGNIISLIELNILRLFIRPQCFHEKLKIDPKIEFIIGLTIPASSLSLACVSYGLMVACHKYKARYGAAPKSFNKEKLRYNLSTVVIIILFATYPPICTIIFQLYPKACEEFCLDISNNTCYTLLRSDYDIECKDLNVYHIFAYIATAGYVVAFPVVLYFLLKKQVQLHSVNTIHRNYLLINEHHEEPLERLITDSDREVLYPAWIDFLCENYKPQYWYWEIVELTRKVTQTVLITLLGWEDKLTVLITIGVSVLFLTLHARCLPMKNKFEQALQVLFSLVAILVNVLVAAMDVPEEYGGAMSVALIVLNVVVIAIIAVEVVFGIFLRLRHLRFHKIILTCWIRFATKFFKESKRRRKE</sequence>
<feature type="transmembrane region" description="Helical" evidence="1">
    <location>
        <begin position="604"/>
        <end position="627"/>
    </location>
</feature>
<keyword evidence="4" id="KW-1185">Reference proteome</keyword>
<dbReference type="AlphaFoldDB" id="A0A9Q1HGY9"/>
<protein>
    <recommendedName>
        <fullName evidence="2">TRP C-terminal domain-containing protein</fullName>
    </recommendedName>
</protein>